<comment type="caution">
    <text evidence="5">The sequence shown here is derived from an EMBL/GenBank/DDBJ whole genome shotgun (WGS) entry which is preliminary data.</text>
</comment>
<evidence type="ECO:0000256" key="1">
    <source>
        <dbReference type="ARBA" id="ARBA00023015"/>
    </source>
</evidence>
<dbReference type="PANTHER" id="PTHR43280">
    <property type="entry name" value="ARAC-FAMILY TRANSCRIPTIONAL REGULATOR"/>
    <property type="match status" value="1"/>
</dbReference>
<dbReference type="EMBL" id="JACHXJ010000002">
    <property type="protein sequence ID" value="MBB3128225.1"/>
    <property type="molecule type" value="Genomic_DNA"/>
</dbReference>
<dbReference type="InterPro" id="IPR014710">
    <property type="entry name" value="RmlC-like_jellyroll"/>
</dbReference>
<protein>
    <submittedName>
        <fullName evidence="5">AraC-like DNA-binding protein</fullName>
    </submittedName>
</protein>
<feature type="domain" description="HTH araC/xylS-type" evidence="4">
    <location>
        <begin position="202"/>
        <end position="300"/>
    </location>
</feature>
<evidence type="ECO:0000259" key="4">
    <source>
        <dbReference type="PROSITE" id="PS01124"/>
    </source>
</evidence>
<keyword evidence="2 5" id="KW-0238">DNA-binding</keyword>
<evidence type="ECO:0000256" key="2">
    <source>
        <dbReference type="ARBA" id="ARBA00023125"/>
    </source>
</evidence>
<dbReference type="PANTHER" id="PTHR43280:SF2">
    <property type="entry name" value="HTH-TYPE TRANSCRIPTIONAL REGULATOR EXSA"/>
    <property type="match status" value="1"/>
</dbReference>
<organism evidence="5 6">
    <name type="scientific">Paenibacillus rhizosphaerae</name>
    <dbReference type="NCBI Taxonomy" id="297318"/>
    <lineage>
        <taxon>Bacteria</taxon>
        <taxon>Bacillati</taxon>
        <taxon>Bacillota</taxon>
        <taxon>Bacilli</taxon>
        <taxon>Bacillales</taxon>
        <taxon>Paenibacillaceae</taxon>
        <taxon>Paenibacillus</taxon>
    </lineage>
</organism>
<dbReference type="InterPro" id="IPR009057">
    <property type="entry name" value="Homeodomain-like_sf"/>
</dbReference>
<dbReference type="Pfam" id="PF07883">
    <property type="entry name" value="Cupin_2"/>
    <property type="match status" value="1"/>
</dbReference>
<proteinExistence type="predicted"/>
<dbReference type="SUPFAM" id="SSF51215">
    <property type="entry name" value="Regulatory protein AraC"/>
    <property type="match status" value="1"/>
</dbReference>
<dbReference type="Gene3D" id="1.10.10.60">
    <property type="entry name" value="Homeodomain-like"/>
    <property type="match status" value="2"/>
</dbReference>
<evidence type="ECO:0000256" key="3">
    <source>
        <dbReference type="ARBA" id="ARBA00023163"/>
    </source>
</evidence>
<dbReference type="InterPro" id="IPR018062">
    <property type="entry name" value="HTH_AraC-typ_CS"/>
</dbReference>
<keyword evidence="3" id="KW-0804">Transcription</keyword>
<name>A0A839TN76_9BACL</name>
<dbReference type="GO" id="GO:0003700">
    <property type="term" value="F:DNA-binding transcription factor activity"/>
    <property type="evidence" value="ECO:0007669"/>
    <property type="project" value="InterPro"/>
</dbReference>
<dbReference type="InterPro" id="IPR037923">
    <property type="entry name" value="HTH-like"/>
</dbReference>
<dbReference type="Proteomes" id="UP000517523">
    <property type="component" value="Unassembled WGS sequence"/>
</dbReference>
<dbReference type="RefSeq" id="WP_183582423.1">
    <property type="nucleotide sequence ID" value="NZ_JACHXJ010000002.1"/>
</dbReference>
<dbReference type="GO" id="GO:0043565">
    <property type="term" value="F:sequence-specific DNA binding"/>
    <property type="evidence" value="ECO:0007669"/>
    <property type="project" value="InterPro"/>
</dbReference>
<dbReference type="PROSITE" id="PS00041">
    <property type="entry name" value="HTH_ARAC_FAMILY_1"/>
    <property type="match status" value="1"/>
</dbReference>
<evidence type="ECO:0000313" key="5">
    <source>
        <dbReference type="EMBL" id="MBB3128225.1"/>
    </source>
</evidence>
<keyword evidence="1" id="KW-0805">Transcription regulation</keyword>
<gene>
    <name evidence="5" type="ORF">FHS19_002879</name>
</gene>
<dbReference type="Pfam" id="PF12833">
    <property type="entry name" value="HTH_18"/>
    <property type="match status" value="1"/>
</dbReference>
<dbReference type="PROSITE" id="PS01124">
    <property type="entry name" value="HTH_ARAC_FAMILY_2"/>
    <property type="match status" value="1"/>
</dbReference>
<dbReference type="AlphaFoldDB" id="A0A839TN76"/>
<accession>A0A839TN76</accession>
<dbReference type="InterPro" id="IPR013096">
    <property type="entry name" value="Cupin_2"/>
</dbReference>
<evidence type="ECO:0000313" key="6">
    <source>
        <dbReference type="Proteomes" id="UP000517523"/>
    </source>
</evidence>
<sequence>MYSVLSVHDRNLSPYIRYAHELDLYKGYLLLDRIIYDHEFVFGISGQAFVTMGGRTHVIRPGDLLLIKPHVPHTMKVVDEKPFRSVCVHFDWTDLGPTSDFSPIGVYLNVKQASVSKAAAKKLEDRPADEFAEFAWPALLTVSESSSFLVSFREVVKHFRDARLGSKLHMKAAFLRIVAMAAEELTTDEGIPKGYPHADLIREAMQTIRQRYREPIAYDELAAPRGLSPKYFGKLFKGATGRTITEYLLDVRMERAKEMLTTTTSPLKEIAAAVGIDDVYYFSKLFKRMEGMPPGQYRNSMRR</sequence>
<dbReference type="InterPro" id="IPR018060">
    <property type="entry name" value="HTH_AraC"/>
</dbReference>
<dbReference type="Gene3D" id="2.60.120.10">
    <property type="entry name" value="Jelly Rolls"/>
    <property type="match status" value="1"/>
</dbReference>
<dbReference type="SMART" id="SM00342">
    <property type="entry name" value="HTH_ARAC"/>
    <property type="match status" value="1"/>
</dbReference>
<dbReference type="SUPFAM" id="SSF46689">
    <property type="entry name" value="Homeodomain-like"/>
    <property type="match status" value="2"/>
</dbReference>
<reference evidence="5 6" key="1">
    <citation type="submission" date="2020-08" db="EMBL/GenBank/DDBJ databases">
        <title>Genomic Encyclopedia of Type Strains, Phase III (KMG-III): the genomes of soil and plant-associated and newly described type strains.</title>
        <authorList>
            <person name="Whitman W."/>
        </authorList>
    </citation>
    <scope>NUCLEOTIDE SEQUENCE [LARGE SCALE GENOMIC DNA]</scope>
    <source>
        <strain evidence="5 6">CECT 5831</strain>
    </source>
</reference>